<feature type="region of interest" description="Disordered" evidence="1">
    <location>
        <begin position="224"/>
        <end position="268"/>
    </location>
</feature>
<sequence>MAPSEVNSPFASSVSPMSSSSSNASFVTATRKSSFDNPETPPEPSREPMGNEPDVVDELGDNAVDGVEGLDELAGMASAVLTLASDLKCPEEAGLIPPPAFDSHDFLPLSEHDSSSTSTPPRPTLLRHRPPPDPSENDSLEPGLNKGPFQKWMKSLHRRANDRSRRLREARTGTSRDYLDSDDLYSLCPDLTHTKSSSGSSFAFVSAVKSASIGLASISTRTKSRLGTVHSRDRSRTDRSSRLSTAAPRFSDDSARTSDFIPPPDPAAIGRSLRRRSIIEELITTEEDYIGDVRFLMNAYITTLASLPQASAGLRSSINRNLAEIVELHEEILGELHRAVPNSEYTQLELPKPHKKSSKRPHQRWRSLDSVPENTEHVSWLERVPGMVADSQVAEEVAKIFGKRMNRFFIYKEYGVKYEMMIKDLSSVQRALPALETYQKGFEVLASSLGSEKSRTEQANKKASTIGDLLVKPIQRMCRYPLLFAELLKYTPVDDCANSHMEVENTLIRLREATAEINRATDDTRMRSVLEQTWILQDRLVFANQRLDASSKNRIRSFGHIKLCGALHVCWNTKDSIEGQYMVCLLYQDVLCLASAGKADQIYTIQAAISLASAKVEEVDDGRGLQCHTALYSWKVVFECDCQLYEIIMTACTPKEELEWRCRLTSPFMDQEGPKESNWLGWLSMDIKPLGTVFGKPGTVARRLSIRRATTIGPKSSQWQVILKNTYVTKEPSHASAATTASINRSQSLLTTHHRTPILAPPRSERARIEGLLCDVWSRDILPFPGMTNRSRSEHLVRSSASSMMRRLSVASIASSFGRRPGSYTSLHKAMTDTDTGEGDDDSGRALGKTSGEDMIEWKTPFGDGSEGGDRHRLPMIRDERDTRRAGDQEDASADMPSEPVSPSDASPSEGTPRRLVWAHDEGRRGSLSSVLTSAANSQQLNQASSKQSPVPSEKENYQPEKVASDWSQQRKFKRAGLSRTMSGRSSVLSGFRGIFR</sequence>
<dbReference type="PANTHER" id="PTHR45818:SF3">
    <property type="entry name" value="PROTEIN VAV"/>
    <property type="match status" value="1"/>
</dbReference>
<dbReference type="Pfam" id="PF00621">
    <property type="entry name" value="RhoGEF"/>
    <property type="match status" value="1"/>
</dbReference>
<dbReference type="SUPFAM" id="SSF48065">
    <property type="entry name" value="DBL homology domain (DH-domain)"/>
    <property type="match status" value="1"/>
</dbReference>
<dbReference type="Proteomes" id="UP001187682">
    <property type="component" value="Unassembled WGS sequence"/>
</dbReference>
<gene>
    <name evidence="3" type="ORF">DNG_00418</name>
</gene>
<keyword evidence="4" id="KW-1185">Reference proteome</keyword>
<feature type="compositionally biased region" description="Basic and acidic residues" evidence="1">
    <location>
        <begin position="230"/>
        <end position="241"/>
    </location>
</feature>
<dbReference type="PANTHER" id="PTHR45818">
    <property type="entry name" value="PROTEIN VAV"/>
    <property type="match status" value="1"/>
</dbReference>
<dbReference type="AlphaFoldDB" id="A0AAE8MPY0"/>
<feature type="compositionally biased region" description="Polar residues" evidence="1">
    <location>
        <begin position="927"/>
        <end position="951"/>
    </location>
</feature>
<comment type="caution">
    <text evidence="3">The sequence shown here is derived from an EMBL/GenBank/DDBJ whole genome shotgun (WGS) entry which is preliminary data.</text>
</comment>
<name>A0AAE8MPY0_9PEZI</name>
<dbReference type="InterPro" id="IPR000219">
    <property type="entry name" value="DH_dom"/>
</dbReference>
<feature type="region of interest" description="Disordered" evidence="1">
    <location>
        <begin position="815"/>
        <end position="970"/>
    </location>
</feature>
<feature type="compositionally biased region" description="Basic and acidic residues" evidence="1">
    <location>
        <begin position="868"/>
        <end position="888"/>
    </location>
</feature>
<feature type="compositionally biased region" description="Basic and acidic residues" evidence="1">
    <location>
        <begin position="159"/>
        <end position="171"/>
    </location>
</feature>
<reference evidence="3" key="1">
    <citation type="submission" date="2018-03" db="EMBL/GenBank/DDBJ databases">
        <authorList>
            <person name="Guldener U."/>
        </authorList>
    </citation>
    <scope>NUCLEOTIDE SEQUENCE</scope>
</reference>
<feature type="compositionally biased region" description="Basic and acidic residues" evidence="1">
    <location>
        <begin position="102"/>
        <end position="114"/>
    </location>
</feature>
<evidence type="ECO:0000313" key="4">
    <source>
        <dbReference type="Proteomes" id="UP001187682"/>
    </source>
</evidence>
<dbReference type="PROSITE" id="PS50010">
    <property type="entry name" value="DH_2"/>
    <property type="match status" value="1"/>
</dbReference>
<feature type="region of interest" description="Disordered" evidence="1">
    <location>
        <begin position="155"/>
        <end position="174"/>
    </location>
</feature>
<dbReference type="Gene3D" id="1.20.900.10">
    <property type="entry name" value="Dbl homology (DH) domain"/>
    <property type="match status" value="1"/>
</dbReference>
<evidence type="ECO:0000256" key="1">
    <source>
        <dbReference type="SAM" id="MobiDB-lite"/>
    </source>
</evidence>
<feature type="compositionally biased region" description="Polar residues" evidence="1">
    <location>
        <begin position="28"/>
        <end position="37"/>
    </location>
</feature>
<feature type="region of interest" description="Disordered" evidence="1">
    <location>
        <begin position="95"/>
        <end position="150"/>
    </location>
</feature>
<evidence type="ECO:0000313" key="3">
    <source>
        <dbReference type="EMBL" id="SPN96899.1"/>
    </source>
</evidence>
<dbReference type="InterPro" id="IPR035899">
    <property type="entry name" value="DBL_dom_sf"/>
</dbReference>
<feature type="compositionally biased region" description="Basic residues" evidence="1">
    <location>
        <begin position="353"/>
        <end position="365"/>
    </location>
</feature>
<dbReference type="EMBL" id="ONZQ02000001">
    <property type="protein sequence ID" value="SPN96899.1"/>
    <property type="molecule type" value="Genomic_DNA"/>
</dbReference>
<dbReference type="SMART" id="SM00325">
    <property type="entry name" value="RhoGEF"/>
    <property type="match status" value="1"/>
</dbReference>
<evidence type="ECO:0000259" key="2">
    <source>
        <dbReference type="PROSITE" id="PS50010"/>
    </source>
</evidence>
<accession>A0AAE8MPY0</accession>
<dbReference type="GO" id="GO:0005737">
    <property type="term" value="C:cytoplasm"/>
    <property type="evidence" value="ECO:0007669"/>
    <property type="project" value="TreeGrafter"/>
</dbReference>
<feature type="compositionally biased region" description="Low complexity" evidence="1">
    <location>
        <begin position="7"/>
        <end position="27"/>
    </location>
</feature>
<organism evidence="3 4">
    <name type="scientific">Cephalotrichum gorgonifer</name>
    <dbReference type="NCBI Taxonomy" id="2041049"/>
    <lineage>
        <taxon>Eukaryota</taxon>
        <taxon>Fungi</taxon>
        <taxon>Dikarya</taxon>
        <taxon>Ascomycota</taxon>
        <taxon>Pezizomycotina</taxon>
        <taxon>Sordariomycetes</taxon>
        <taxon>Hypocreomycetidae</taxon>
        <taxon>Microascales</taxon>
        <taxon>Microascaceae</taxon>
        <taxon>Cephalotrichum</taxon>
    </lineage>
</organism>
<feature type="region of interest" description="Disordered" evidence="1">
    <location>
        <begin position="1"/>
        <end position="67"/>
    </location>
</feature>
<proteinExistence type="predicted"/>
<feature type="domain" description="DH" evidence="2">
    <location>
        <begin position="274"/>
        <end position="520"/>
    </location>
</feature>
<protein>
    <recommendedName>
        <fullName evidence="2">DH domain-containing protein</fullName>
    </recommendedName>
</protein>
<dbReference type="GO" id="GO:0005085">
    <property type="term" value="F:guanyl-nucleotide exchange factor activity"/>
    <property type="evidence" value="ECO:0007669"/>
    <property type="project" value="InterPro"/>
</dbReference>
<feature type="region of interest" description="Disordered" evidence="1">
    <location>
        <begin position="344"/>
        <end position="370"/>
    </location>
</feature>